<dbReference type="GO" id="GO:0000272">
    <property type="term" value="P:polysaccharide catabolic process"/>
    <property type="evidence" value="ECO:0007669"/>
    <property type="project" value="InterPro"/>
</dbReference>
<dbReference type="AlphaFoldDB" id="X0VW53"/>
<dbReference type="PROSITE" id="PS00018">
    <property type="entry name" value="EF_HAND_1"/>
    <property type="match status" value="1"/>
</dbReference>
<reference evidence="1" key="1">
    <citation type="journal article" date="2014" name="Front. Microbiol.">
        <title>High frequency of phylogenetically diverse reductive dehalogenase-homologous genes in deep subseafloor sedimentary metagenomes.</title>
        <authorList>
            <person name="Kawai M."/>
            <person name="Futagami T."/>
            <person name="Toyoda A."/>
            <person name="Takaki Y."/>
            <person name="Nishi S."/>
            <person name="Hori S."/>
            <person name="Arai W."/>
            <person name="Tsubouchi T."/>
            <person name="Morono Y."/>
            <person name="Uchiyama I."/>
            <person name="Ito T."/>
            <person name="Fujiyama A."/>
            <person name="Inagaki F."/>
            <person name="Takami H."/>
        </authorList>
    </citation>
    <scope>NUCLEOTIDE SEQUENCE</scope>
    <source>
        <strain evidence="1">Expedition CK06-06</strain>
    </source>
</reference>
<dbReference type="InterPro" id="IPR036439">
    <property type="entry name" value="Dockerin_dom_sf"/>
</dbReference>
<dbReference type="EMBL" id="BARS01035271">
    <property type="protein sequence ID" value="GAG16673.1"/>
    <property type="molecule type" value="Genomic_DNA"/>
</dbReference>
<organism evidence="1">
    <name type="scientific">marine sediment metagenome</name>
    <dbReference type="NCBI Taxonomy" id="412755"/>
    <lineage>
        <taxon>unclassified sequences</taxon>
        <taxon>metagenomes</taxon>
        <taxon>ecological metagenomes</taxon>
    </lineage>
</organism>
<evidence type="ECO:0008006" key="2">
    <source>
        <dbReference type="Google" id="ProtNLM"/>
    </source>
</evidence>
<dbReference type="Gene3D" id="1.10.1330.10">
    <property type="entry name" value="Dockerin domain"/>
    <property type="match status" value="1"/>
</dbReference>
<dbReference type="InterPro" id="IPR018247">
    <property type="entry name" value="EF_Hand_1_Ca_BS"/>
</dbReference>
<evidence type="ECO:0000313" key="1">
    <source>
        <dbReference type="EMBL" id="GAG16673.1"/>
    </source>
</evidence>
<name>X0VW53_9ZZZZ</name>
<comment type="caution">
    <text evidence="1">The sequence shown here is derived from an EMBL/GenBank/DDBJ whole genome shotgun (WGS) entry which is preliminary data.</text>
</comment>
<dbReference type="SUPFAM" id="SSF63446">
    <property type="entry name" value="Type I dockerin domain"/>
    <property type="match status" value="1"/>
</dbReference>
<protein>
    <recommendedName>
        <fullName evidence="2">Dockerin domain-containing protein</fullName>
    </recommendedName>
</protein>
<proteinExistence type="predicted"/>
<gene>
    <name evidence="1" type="ORF">S01H1_54364</name>
</gene>
<accession>X0VW53</accession>
<sequence length="45" mass="4966">MLLLAQAWGTCEGDPNYNQNADFNGDDCINLPDLLTLANHWGDCL</sequence>